<gene>
    <name evidence="1" type="ORF">rCG_33183</name>
</gene>
<reference evidence="1 2" key="1">
    <citation type="submission" date="2005-07" db="EMBL/GenBank/DDBJ databases">
        <authorList>
            <person name="Mural R.J."/>
            <person name="Li P.W."/>
            <person name="Adams M.D."/>
            <person name="Amanatides P.G."/>
            <person name="Baden-Tillson H."/>
            <person name="Barnstead M."/>
            <person name="Chin S.H."/>
            <person name="Dew I."/>
            <person name="Evans C.A."/>
            <person name="Ferriera S."/>
            <person name="Flanigan M."/>
            <person name="Fosler C."/>
            <person name="Glodek A."/>
            <person name="Gu Z."/>
            <person name="Holt R.A."/>
            <person name="Jennings D."/>
            <person name="Kraft C.L."/>
            <person name="Lu F."/>
            <person name="Nguyen T."/>
            <person name="Nusskern D.R."/>
            <person name="Pfannkoch C.M."/>
            <person name="Sitter C."/>
            <person name="Sutton G.G."/>
            <person name="Venter J.C."/>
            <person name="Wang Z."/>
            <person name="Woodage T."/>
            <person name="Zheng X.H."/>
            <person name="Zhong F."/>
        </authorList>
    </citation>
    <scope>NUCLEOTIDE SEQUENCE [LARGE SCALE GENOMIC DNA]</scope>
    <source>
        <strain>BN</strain>
        <strain evidence="2">Sprague-Dawley</strain>
    </source>
</reference>
<sequence length="60" mass="6867">MRTVERFFIYSDNFEQVEGDSCGNCPNLQCAERSSGFHGTVISRHGLPRIHSLISVHWED</sequence>
<accession>A6HIL1</accession>
<evidence type="ECO:0000313" key="2">
    <source>
        <dbReference type="Proteomes" id="UP000234681"/>
    </source>
</evidence>
<evidence type="ECO:0000313" key="1">
    <source>
        <dbReference type="EMBL" id="EDM05866.1"/>
    </source>
</evidence>
<organism evidence="1 2">
    <name type="scientific">Rattus norvegicus</name>
    <name type="common">Rat</name>
    <dbReference type="NCBI Taxonomy" id="10116"/>
    <lineage>
        <taxon>Eukaryota</taxon>
        <taxon>Metazoa</taxon>
        <taxon>Chordata</taxon>
        <taxon>Craniata</taxon>
        <taxon>Vertebrata</taxon>
        <taxon>Euteleostomi</taxon>
        <taxon>Mammalia</taxon>
        <taxon>Eutheria</taxon>
        <taxon>Euarchontoglires</taxon>
        <taxon>Glires</taxon>
        <taxon>Rodentia</taxon>
        <taxon>Myomorpha</taxon>
        <taxon>Muroidea</taxon>
        <taxon>Muridae</taxon>
        <taxon>Murinae</taxon>
        <taxon>Rattus</taxon>
    </lineage>
</organism>
<dbReference type="AlphaFoldDB" id="A6HIL1"/>
<proteinExistence type="predicted"/>
<protein>
    <submittedName>
        <fullName evidence="1">RCG33183</fullName>
    </submittedName>
</protein>
<dbReference type="EMBL" id="CH473948">
    <property type="protein sequence ID" value="EDM05866.1"/>
    <property type="molecule type" value="Genomic_DNA"/>
</dbReference>
<name>A6HIL1_RAT</name>
<dbReference type="Proteomes" id="UP000234681">
    <property type="component" value="Chromosome 10"/>
</dbReference>